<keyword evidence="2" id="KW-1185">Reference proteome</keyword>
<sequence length="266" mass="29761">MPVSTILTRFRFNHSSLIFFTFFLLFSISEVVPLQAQELIATPINDNFTESFDKASPVSGIPLAGITIGKKQGHVDVSQIRIAAPIVSDRITCIIARTRDGRYYSENPYHVPSITKNARTARLNPVTKKYGKFLSQYSANDFTIIGRLVVGNNCESAAEFYLPRVSDPKSSDLILYVNSGIGSSYVTATLLPNRDVVGIFKDSKVCNFRCKMLPDDANIAFDTECILDISHIPSKIYSIELQLDDGIEAFTYNYRIFIPTLHRAKQ</sequence>
<dbReference type="InParanoid" id="A0A0D2J802"/>
<comment type="caution">
    <text evidence="1">The sequence shown here is derived from an EMBL/GenBank/DDBJ whole genome shotgun (WGS) entry which is preliminary data.</text>
</comment>
<name>A0A0D2J802_9BACT</name>
<dbReference type="RefSeq" id="WP_044351491.1">
    <property type="nucleotide sequence ID" value="NZ_AZAC01000042.1"/>
</dbReference>
<evidence type="ECO:0000313" key="1">
    <source>
        <dbReference type="EMBL" id="KIX11846.1"/>
    </source>
</evidence>
<proteinExistence type="predicted"/>
<protein>
    <submittedName>
        <fullName evidence="1">Uncharacterized protein</fullName>
    </submittedName>
</protein>
<gene>
    <name evidence="1" type="ORF">X474_22175</name>
</gene>
<dbReference type="AlphaFoldDB" id="A0A0D2J802"/>
<reference evidence="1 2" key="1">
    <citation type="submission" date="2013-11" db="EMBL/GenBank/DDBJ databases">
        <title>Metagenomic analysis of a methanogenic consortium involved in long chain n-alkane degradation.</title>
        <authorList>
            <person name="Davidova I.A."/>
            <person name="Callaghan A.V."/>
            <person name="Wawrik B."/>
            <person name="Pruitt S."/>
            <person name="Marks C."/>
            <person name="Duncan K.E."/>
            <person name="Suflita J.M."/>
        </authorList>
    </citation>
    <scope>NUCLEOTIDE SEQUENCE [LARGE SCALE GENOMIC DNA]</scope>
    <source>
        <strain evidence="1 2">SPR</strain>
    </source>
</reference>
<dbReference type="OrthoDB" id="6359379at2"/>
<dbReference type="Proteomes" id="UP000032233">
    <property type="component" value="Unassembled WGS sequence"/>
</dbReference>
<dbReference type="EMBL" id="AZAC01000042">
    <property type="protein sequence ID" value="KIX11846.1"/>
    <property type="molecule type" value="Genomic_DNA"/>
</dbReference>
<accession>A0A0D2J802</accession>
<evidence type="ECO:0000313" key="2">
    <source>
        <dbReference type="Proteomes" id="UP000032233"/>
    </source>
</evidence>
<organism evidence="1 2">
    <name type="scientific">Dethiosulfatarculus sandiegensis</name>
    <dbReference type="NCBI Taxonomy" id="1429043"/>
    <lineage>
        <taxon>Bacteria</taxon>
        <taxon>Pseudomonadati</taxon>
        <taxon>Thermodesulfobacteriota</taxon>
        <taxon>Desulfarculia</taxon>
        <taxon>Desulfarculales</taxon>
        <taxon>Desulfarculaceae</taxon>
        <taxon>Dethiosulfatarculus</taxon>
    </lineage>
</organism>